<evidence type="ECO:0000313" key="2">
    <source>
        <dbReference type="Proteomes" id="UP000050761"/>
    </source>
</evidence>
<accession>A0A183F9M2</accession>
<dbReference type="InterPro" id="IPR001245">
    <property type="entry name" value="Ser-Thr/Tyr_kinase_cat_dom"/>
</dbReference>
<feature type="domain" description="Serine-threonine/tyrosine-protein kinase catalytic" evidence="1">
    <location>
        <begin position="2"/>
        <end position="47"/>
    </location>
</feature>
<sequence length="53" mass="6000">LRIVLEYMGGGDLRSFLREARPTEEFCNPLELNMMDLLNIALDIARGEETVCA</sequence>
<dbReference type="GO" id="GO:0004672">
    <property type="term" value="F:protein kinase activity"/>
    <property type="evidence" value="ECO:0007669"/>
    <property type="project" value="InterPro"/>
</dbReference>
<dbReference type="AlphaFoldDB" id="A0A183F9M2"/>
<dbReference type="Proteomes" id="UP000050761">
    <property type="component" value="Unassembled WGS sequence"/>
</dbReference>
<dbReference type="WBParaSite" id="HPBE_0000286401-mRNA-1">
    <property type="protein sequence ID" value="HPBE_0000286401-mRNA-1"/>
    <property type="gene ID" value="HPBE_0000286401"/>
</dbReference>
<reference evidence="3" key="1">
    <citation type="submission" date="2019-09" db="UniProtKB">
        <authorList>
            <consortium name="WormBaseParasite"/>
        </authorList>
    </citation>
    <scope>IDENTIFICATION</scope>
</reference>
<dbReference type="InterPro" id="IPR011009">
    <property type="entry name" value="Kinase-like_dom_sf"/>
</dbReference>
<protein>
    <submittedName>
        <fullName evidence="3">Pkinase_Tyr domain-containing protein</fullName>
    </submittedName>
</protein>
<organism evidence="2 3">
    <name type="scientific">Heligmosomoides polygyrus</name>
    <name type="common">Parasitic roundworm</name>
    <dbReference type="NCBI Taxonomy" id="6339"/>
    <lineage>
        <taxon>Eukaryota</taxon>
        <taxon>Metazoa</taxon>
        <taxon>Ecdysozoa</taxon>
        <taxon>Nematoda</taxon>
        <taxon>Chromadorea</taxon>
        <taxon>Rhabditida</taxon>
        <taxon>Rhabditina</taxon>
        <taxon>Rhabditomorpha</taxon>
        <taxon>Strongyloidea</taxon>
        <taxon>Heligmosomidae</taxon>
        <taxon>Heligmosomoides</taxon>
    </lineage>
</organism>
<dbReference type="Pfam" id="PF07714">
    <property type="entry name" value="PK_Tyr_Ser-Thr"/>
    <property type="match status" value="1"/>
</dbReference>
<evidence type="ECO:0000313" key="3">
    <source>
        <dbReference type="WBParaSite" id="HPBE_0000286401-mRNA-1"/>
    </source>
</evidence>
<name>A0A183F9M2_HELPZ</name>
<keyword evidence="2" id="KW-1185">Reference proteome</keyword>
<evidence type="ECO:0000259" key="1">
    <source>
        <dbReference type="Pfam" id="PF07714"/>
    </source>
</evidence>
<dbReference type="SUPFAM" id="SSF56112">
    <property type="entry name" value="Protein kinase-like (PK-like)"/>
    <property type="match status" value="1"/>
</dbReference>
<proteinExistence type="predicted"/>